<gene>
    <name evidence="1" type="ORF">A0H81_14145</name>
</gene>
<evidence type="ECO:0000313" key="1">
    <source>
        <dbReference type="EMBL" id="OBZ65979.1"/>
    </source>
</evidence>
<dbReference type="AlphaFoldDB" id="A0A1C7LPU8"/>
<sequence length="67" mass="7511">MEGVMKVMTSFNDICKVRAGHLEGRSRSFLQFRLALAPREVLFPSGARVENIRSDGERQVHAASGHR</sequence>
<proteinExistence type="predicted"/>
<protein>
    <submittedName>
        <fullName evidence="1">Uncharacterized protein</fullName>
    </submittedName>
</protein>
<evidence type="ECO:0000313" key="2">
    <source>
        <dbReference type="Proteomes" id="UP000092993"/>
    </source>
</evidence>
<dbReference type="Proteomes" id="UP000092993">
    <property type="component" value="Unassembled WGS sequence"/>
</dbReference>
<keyword evidence="2" id="KW-1185">Reference proteome</keyword>
<accession>A0A1C7LPU8</accession>
<dbReference type="EMBL" id="LUGG01000038">
    <property type="protein sequence ID" value="OBZ65979.1"/>
    <property type="molecule type" value="Genomic_DNA"/>
</dbReference>
<comment type="caution">
    <text evidence="1">The sequence shown here is derived from an EMBL/GenBank/DDBJ whole genome shotgun (WGS) entry which is preliminary data.</text>
</comment>
<reference evidence="1 2" key="1">
    <citation type="submission" date="2016-03" db="EMBL/GenBank/DDBJ databases">
        <title>Whole genome sequencing of Grifola frondosa 9006-11.</title>
        <authorList>
            <person name="Min B."/>
            <person name="Park H."/>
            <person name="Kim J.-G."/>
            <person name="Cho H."/>
            <person name="Oh Y.-L."/>
            <person name="Kong W.-S."/>
            <person name="Choi I.-G."/>
        </authorList>
    </citation>
    <scope>NUCLEOTIDE SEQUENCE [LARGE SCALE GENOMIC DNA]</scope>
    <source>
        <strain evidence="1 2">9006-11</strain>
    </source>
</reference>
<name>A0A1C7LPU8_GRIFR</name>
<organism evidence="1 2">
    <name type="scientific">Grifola frondosa</name>
    <name type="common">Maitake</name>
    <name type="synonym">Polyporus frondosus</name>
    <dbReference type="NCBI Taxonomy" id="5627"/>
    <lineage>
        <taxon>Eukaryota</taxon>
        <taxon>Fungi</taxon>
        <taxon>Dikarya</taxon>
        <taxon>Basidiomycota</taxon>
        <taxon>Agaricomycotina</taxon>
        <taxon>Agaricomycetes</taxon>
        <taxon>Polyporales</taxon>
        <taxon>Grifolaceae</taxon>
        <taxon>Grifola</taxon>
    </lineage>
</organism>